<dbReference type="RefSeq" id="WP_359690187.1">
    <property type="nucleotide sequence ID" value="NZ_JBEYXT010000006.1"/>
</dbReference>
<dbReference type="InterPro" id="IPR027417">
    <property type="entry name" value="P-loop_NTPase"/>
</dbReference>
<evidence type="ECO:0000313" key="6">
    <source>
        <dbReference type="EMBL" id="MEU6799899.1"/>
    </source>
</evidence>
<dbReference type="Pfam" id="PF02223">
    <property type="entry name" value="Thymidylate_kin"/>
    <property type="match status" value="1"/>
</dbReference>
<name>A0ABV3ASC8_9ACTN</name>
<comment type="caution">
    <text evidence="6">The sequence shown here is derived from an EMBL/GenBank/DDBJ whole genome shotgun (WGS) entry which is preliminary data.</text>
</comment>
<accession>A0ABV3ASC8</accession>
<keyword evidence="7" id="KW-1185">Reference proteome</keyword>
<comment type="similarity">
    <text evidence="1">Belongs to the thymidylate kinase family.</text>
</comment>
<keyword evidence="4" id="KW-0067">ATP-binding</keyword>
<evidence type="ECO:0000256" key="2">
    <source>
        <dbReference type="ARBA" id="ARBA00017144"/>
    </source>
</evidence>
<dbReference type="InterPro" id="IPR039430">
    <property type="entry name" value="Thymidylate_kin-like_dom"/>
</dbReference>
<dbReference type="PANTHER" id="PTHR10344:SF4">
    <property type="entry name" value="UMP-CMP KINASE 2, MITOCHONDRIAL"/>
    <property type="match status" value="1"/>
</dbReference>
<dbReference type="SUPFAM" id="SSF52540">
    <property type="entry name" value="P-loop containing nucleoside triphosphate hydrolases"/>
    <property type="match status" value="1"/>
</dbReference>
<gene>
    <name evidence="6" type="ORF">ABZ931_02590</name>
</gene>
<dbReference type="GO" id="GO:0016301">
    <property type="term" value="F:kinase activity"/>
    <property type="evidence" value="ECO:0007669"/>
    <property type="project" value="UniProtKB-KW"/>
</dbReference>
<evidence type="ECO:0000259" key="5">
    <source>
        <dbReference type="Pfam" id="PF02223"/>
    </source>
</evidence>
<evidence type="ECO:0000313" key="7">
    <source>
        <dbReference type="Proteomes" id="UP001551189"/>
    </source>
</evidence>
<dbReference type="Proteomes" id="UP001551189">
    <property type="component" value="Unassembled WGS sequence"/>
</dbReference>
<proteinExistence type="inferred from homology"/>
<dbReference type="Gene3D" id="3.40.50.300">
    <property type="entry name" value="P-loop containing nucleotide triphosphate hydrolases"/>
    <property type="match status" value="1"/>
</dbReference>
<keyword evidence="3" id="KW-0547">Nucleotide-binding</keyword>
<evidence type="ECO:0000256" key="1">
    <source>
        <dbReference type="ARBA" id="ARBA00009776"/>
    </source>
</evidence>
<evidence type="ECO:0000256" key="3">
    <source>
        <dbReference type="ARBA" id="ARBA00022741"/>
    </source>
</evidence>
<keyword evidence="6" id="KW-0808">Transferase</keyword>
<organism evidence="6 7">
    <name type="scientific">Streptomyces neyagawaensis</name>
    <dbReference type="NCBI Taxonomy" id="42238"/>
    <lineage>
        <taxon>Bacteria</taxon>
        <taxon>Bacillati</taxon>
        <taxon>Actinomycetota</taxon>
        <taxon>Actinomycetes</taxon>
        <taxon>Kitasatosporales</taxon>
        <taxon>Streptomycetaceae</taxon>
        <taxon>Streptomyces</taxon>
    </lineage>
</organism>
<evidence type="ECO:0000256" key="4">
    <source>
        <dbReference type="ARBA" id="ARBA00022840"/>
    </source>
</evidence>
<dbReference type="PANTHER" id="PTHR10344">
    <property type="entry name" value="THYMIDYLATE KINASE"/>
    <property type="match status" value="1"/>
</dbReference>
<reference evidence="6 7" key="1">
    <citation type="submission" date="2024-06" db="EMBL/GenBank/DDBJ databases">
        <title>The Natural Products Discovery Center: Release of the First 8490 Sequenced Strains for Exploring Actinobacteria Biosynthetic Diversity.</title>
        <authorList>
            <person name="Kalkreuter E."/>
            <person name="Kautsar S.A."/>
            <person name="Yang D."/>
            <person name="Bader C.D."/>
            <person name="Teijaro C.N."/>
            <person name="Fluegel L."/>
            <person name="Davis C.M."/>
            <person name="Simpson J.R."/>
            <person name="Lauterbach L."/>
            <person name="Steele A.D."/>
            <person name="Gui C."/>
            <person name="Meng S."/>
            <person name="Li G."/>
            <person name="Viehrig K."/>
            <person name="Ye F."/>
            <person name="Su P."/>
            <person name="Kiefer A.F."/>
            <person name="Nichols A."/>
            <person name="Cepeda A.J."/>
            <person name="Yan W."/>
            <person name="Fan B."/>
            <person name="Jiang Y."/>
            <person name="Adhikari A."/>
            <person name="Zheng C.-J."/>
            <person name="Schuster L."/>
            <person name="Cowan T.M."/>
            <person name="Smanski M.J."/>
            <person name="Chevrette M.G."/>
            <person name="De Carvalho L.P.S."/>
            <person name="Shen B."/>
        </authorList>
    </citation>
    <scope>NUCLEOTIDE SEQUENCE [LARGE SCALE GENOMIC DNA]</scope>
    <source>
        <strain evidence="6 7">NPDC046851</strain>
    </source>
</reference>
<protein>
    <recommendedName>
        <fullName evidence="2">Thymidylate kinase</fullName>
    </recommendedName>
</protein>
<feature type="domain" description="Thymidylate kinase-like" evidence="5">
    <location>
        <begin position="23"/>
        <end position="191"/>
    </location>
</feature>
<keyword evidence="6" id="KW-0418">Kinase</keyword>
<dbReference type="EMBL" id="JBEYXT010000006">
    <property type="protein sequence ID" value="MEU6799899.1"/>
    <property type="molecule type" value="Genomic_DNA"/>
</dbReference>
<sequence>MSPLRAPYMPGADQGRQGPFVVLEGVSGVGKSTLARLLAKRLGATEIHTLTDPHTGWSDMVNRELRPLPQFAFYLSGLLHVSDAVRQHLCRGPVVADRYASSVMACHAAVNQVGLDQVRELIAPFLPYLVAPDVTFYLISSDSSLKERMSTKTDVKQDDTDLYDVPGPLARLRENFQSVAETDPSMVVLPTDGRSPDDLADIIVKHLEGRRAQPDRHRRRHP</sequence>